<keyword evidence="7" id="KW-1185">Reference proteome</keyword>
<evidence type="ECO:0000256" key="3">
    <source>
        <dbReference type="ARBA" id="ARBA00023163"/>
    </source>
</evidence>
<evidence type="ECO:0000256" key="4">
    <source>
        <dbReference type="SAM" id="MobiDB-lite"/>
    </source>
</evidence>
<evidence type="ECO:0000259" key="5">
    <source>
        <dbReference type="PROSITE" id="PS51118"/>
    </source>
</evidence>
<dbReference type="InterPro" id="IPR036390">
    <property type="entry name" value="WH_DNA-bd_sf"/>
</dbReference>
<comment type="caution">
    <text evidence="6">The sequence shown here is derived from an EMBL/GenBank/DDBJ whole genome shotgun (WGS) entry which is preliminary data.</text>
</comment>
<name>A0ABU2LM72_9ACTN</name>
<dbReference type="SUPFAM" id="SSF46785">
    <property type="entry name" value="Winged helix' DNA-binding domain"/>
    <property type="match status" value="1"/>
</dbReference>
<dbReference type="InterPro" id="IPR036388">
    <property type="entry name" value="WH-like_DNA-bd_sf"/>
</dbReference>
<dbReference type="InterPro" id="IPR011991">
    <property type="entry name" value="ArsR-like_HTH"/>
</dbReference>
<evidence type="ECO:0000313" key="7">
    <source>
        <dbReference type="Proteomes" id="UP001183420"/>
    </source>
</evidence>
<gene>
    <name evidence="6" type="ORF">RNC47_10085</name>
</gene>
<proteinExistence type="predicted"/>
<protein>
    <submittedName>
        <fullName evidence="6">Helix-turn-helix domain-containing protein</fullName>
    </submittedName>
</protein>
<evidence type="ECO:0000313" key="6">
    <source>
        <dbReference type="EMBL" id="MDT0318684.1"/>
    </source>
</evidence>
<dbReference type="InterPro" id="IPR002577">
    <property type="entry name" value="HTH_HxlR"/>
</dbReference>
<dbReference type="Proteomes" id="UP001183420">
    <property type="component" value="Unassembled WGS sequence"/>
</dbReference>
<keyword evidence="3" id="KW-0804">Transcription</keyword>
<dbReference type="Pfam" id="PF01638">
    <property type="entry name" value="HxlR"/>
    <property type="match status" value="1"/>
</dbReference>
<dbReference type="RefSeq" id="WP_311597514.1">
    <property type="nucleotide sequence ID" value="NZ_JAVREM010000008.1"/>
</dbReference>
<keyword evidence="2" id="KW-0238">DNA-binding</keyword>
<feature type="region of interest" description="Disordered" evidence="4">
    <location>
        <begin position="112"/>
        <end position="133"/>
    </location>
</feature>
<reference evidence="7" key="1">
    <citation type="submission" date="2023-07" db="EMBL/GenBank/DDBJ databases">
        <title>30 novel species of actinomycetes from the DSMZ collection.</title>
        <authorList>
            <person name="Nouioui I."/>
        </authorList>
    </citation>
    <scope>NUCLEOTIDE SEQUENCE [LARGE SCALE GENOMIC DNA]</scope>
    <source>
        <strain evidence="7">DSM 44918</strain>
    </source>
</reference>
<evidence type="ECO:0000256" key="2">
    <source>
        <dbReference type="ARBA" id="ARBA00023125"/>
    </source>
</evidence>
<feature type="domain" description="HTH hxlR-type" evidence="5">
    <location>
        <begin position="12"/>
        <end position="110"/>
    </location>
</feature>
<evidence type="ECO:0000256" key="1">
    <source>
        <dbReference type="ARBA" id="ARBA00023015"/>
    </source>
</evidence>
<dbReference type="PROSITE" id="PS51118">
    <property type="entry name" value="HTH_HXLR"/>
    <property type="match status" value="1"/>
</dbReference>
<dbReference type="CDD" id="cd00090">
    <property type="entry name" value="HTH_ARSR"/>
    <property type="match status" value="1"/>
</dbReference>
<keyword evidence="1" id="KW-0805">Transcription regulation</keyword>
<dbReference type="PANTHER" id="PTHR33204">
    <property type="entry name" value="TRANSCRIPTIONAL REGULATOR, MARR FAMILY"/>
    <property type="match status" value="1"/>
</dbReference>
<accession>A0ABU2LM72</accession>
<organism evidence="6 7">
    <name type="scientific">Streptomyces millisiae</name>
    <dbReference type="NCBI Taxonomy" id="3075542"/>
    <lineage>
        <taxon>Bacteria</taxon>
        <taxon>Bacillati</taxon>
        <taxon>Actinomycetota</taxon>
        <taxon>Actinomycetes</taxon>
        <taxon>Kitasatosporales</taxon>
        <taxon>Streptomycetaceae</taxon>
        <taxon>Streptomyces</taxon>
    </lineage>
</organism>
<sequence length="133" mass="14592">MRPRIEDVAEECTVEAALEVIGGKWKLVILRHLLEGTMRFGELDRALHGITPRMLTRQLRELETDGLVLRTVYPQVPPRVEYSVTAVGESLRAIIGQLEQWGQEYRAWSPAGHHTAPPGVAAAGASASPLSGE</sequence>
<dbReference type="EMBL" id="JAVREM010000008">
    <property type="protein sequence ID" value="MDT0318684.1"/>
    <property type="molecule type" value="Genomic_DNA"/>
</dbReference>
<dbReference type="Gene3D" id="1.10.10.10">
    <property type="entry name" value="Winged helix-like DNA-binding domain superfamily/Winged helix DNA-binding domain"/>
    <property type="match status" value="1"/>
</dbReference>
<dbReference type="PANTHER" id="PTHR33204:SF29">
    <property type="entry name" value="TRANSCRIPTIONAL REGULATOR"/>
    <property type="match status" value="1"/>
</dbReference>